<dbReference type="SMR" id="C4R2M2"/>
<dbReference type="Pfam" id="PF08045">
    <property type="entry name" value="CDC14"/>
    <property type="match status" value="2"/>
</dbReference>
<dbReference type="SUPFAM" id="SSF48371">
    <property type="entry name" value="ARM repeat"/>
    <property type="match status" value="1"/>
</dbReference>
<dbReference type="InParanoid" id="C4R2M2"/>
<dbReference type="GeneID" id="8198751"/>
<dbReference type="InterPro" id="IPR012535">
    <property type="entry name" value="Cell_div_Cdc14"/>
</dbReference>
<dbReference type="PANTHER" id="PTHR34065:SF1">
    <property type="entry name" value="CELL DIVISION CONTROL PROTEIN 14"/>
    <property type="match status" value="1"/>
</dbReference>
<dbReference type="Proteomes" id="UP000000314">
    <property type="component" value="Chromosome 2"/>
</dbReference>
<accession>C4R2M2</accession>
<dbReference type="KEGG" id="ppa:PAS_chr2-2_0469"/>
<organism evidence="1 2">
    <name type="scientific">Komagataella phaffii (strain GS115 / ATCC 20864)</name>
    <name type="common">Yeast</name>
    <name type="synonym">Pichia pastoris</name>
    <dbReference type="NCBI Taxonomy" id="644223"/>
    <lineage>
        <taxon>Eukaryota</taxon>
        <taxon>Fungi</taxon>
        <taxon>Dikarya</taxon>
        <taxon>Ascomycota</taxon>
        <taxon>Saccharomycotina</taxon>
        <taxon>Pichiomycetes</taxon>
        <taxon>Pichiales</taxon>
        <taxon>Pichiaceae</taxon>
        <taxon>Komagataella</taxon>
    </lineage>
</organism>
<dbReference type="STRING" id="644223.C4R2M2"/>
<dbReference type="RefSeq" id="XP_002492026.1">
    <property type="nucleotide sequence ID" value="XM_002491981.1"/>
</dbReference>
<keyword evidence="2" id="KW-1185">Reference proteome</keyword>
<protein>
    <recommendedName>
        <fullName evidence="3">Cell division control protein 14</fullName>
    </recommendedName>
</protein>
<dbReference type="OrthoDB" id="5357220at2759"/>
<gene>
    <name evidence="1" type="ordered locus">PAS_chr2-2_0469</name>
</gene>
<sequence>MLRFRWHTYLTSYLPHQNALERALTDSILMIYNADKLYSSNSQQVIEELGSIKTYLFEKCNELHNSQRKWRVPKIDDPIFGEFILLQEKPSTNLTGILLAGPLIRNSQSSTVLALCLEVLHGVLLLHPPSRDYFTQVHNMEMMISFLKSESGDVVNAAVQCQVAILVRNVLNFRLSEALDGPKIICELLNSPATLRTTKMKILEFLFFYLIPEEGTLDGVSSENHKNTKEKAEILKKYLRNVDGLVEELMRSKPFGEMDIQW</sequence>
<dbReference type="PANTHER" id="PTHR34065">
    <property type="entry name" value="CELL DIVISION CONTROL PROTEIN 14"/>
    <property type="match status" value="1"/>
</dbReference>
<name>C4R2M2_KOMPG</name>
<dbReference type="AlphaFoldDB" id="C4R2M2"/>
<dbReference type="eggNOG" id="ENOG502S6JC">
    <property type="taxonomic scope" value="Eukaryota"/>
</dbReference>
<evidence type="ECO:0008006" key="3">
    <source>
        <dbReference type="Google" id="ProtNLM"/>
    </source>
</evidence>
<evidence type="ECO:0000313" key="2">
    <source>
        <dbReference type="Proteomes" id="UP000000314"/>
    </source>
</evidence>
<dbReference type="HOGENOM" id="CLU_052857_0_0_1"/>
<dbReference type="InterPro" id="IPR016024">
    <property type="entry name" value="ARM-type_fold"/>
</dbReference>
<proteinExistence type="predicted"/>
<reference evidence="1 2" key="1">
    <citation type="journal article" date="2009" name="Nat. Biotechnol.">
        <title>Genome sequence of the recombinant protein production host Pichia pastoris.</title>
        <authorList>
            <person name="De Schutter K."/>
            <person name="Lin Y.C."/>
            <person name="Tiels P."/>
            <person name="Van Hecke A."/>
            <person name="Glinka S."/>
            <person name="Weber-Lehmann J."/>
            <person name="Rouze P."/>
            <person name="Van de Peer Y."/>
            <person name="Callewaert N."/>
        </authorList>
    </citation>
    <scope>NUCLEOTIDE SEQUENCE [LARGE SCALE GENOMIC DNA]</scope>
    <source>
        <strain evidence="2">GS115 / ATCC 20864</strain>
    </source>
</reference>
<dbReference type="EMBL" id="FN392320">
    <property type="protein sequence ID" value="CAY69746.1"/>
    <property type="molecule type" value="Genomic_DNA"/>
</dbReference>
<evidence type="ECO:0000313" key="1">
    <source>
        <dbReference type="EMBL" id="CAY69746.1"/>
    </source>
</evidence>